<dbReference type="Pfam" id="PF08436">
    <property type="entry name" value="DXP_redisom_C"/>
    <property type="match status" value="1"/>
</dbReference>
<evidence type="ECO:0000259" key="9">
    <source>
        <dbReference type="Pfam" id="PF08436"/>
    </source>
</evidence>
<evidence type="ECO:0000313" key="11">
    <source>
        <dbReference type="Proteomes" id="UP001272716"/>
    </source>
</evidence>
<comment type="cofactor">
    <cofactor evidence="1">
        <name>Mn(2+)</name>
        <dbReference type="ChEBI" id="CHEBI:29035"/>
    </cofactor>
</comment>
<dbReference type="EMBL" id="JAWQCK010000001">
    <property type="protein sequence ID" value="MDW9207548.1"/>
    <property type="molecule type" value="Genomic_DNA"/>
</dbReference>
<dbReference type="GO" id="GO:0030604">
    <property type="term" value="F:1-deoxy-D-xylulose-5-phosphate reductoisomerase activity"/>
    <property type="evidence" value="ECO:0007669"/>
    <property type="project" value="UniProtKB-EC"/>
</dbReference>
<reference evidence="10 11" key="1">
    <citation type="submission" date="2023-10" db="EMBL/GenBank/DDBJ databases">
        <title>Draft Genome Sequence of Bacillus thuringiensis serovar. toumanoffi 4059: Identification of a Novel Cry Protein Candidate.</title>
        <authorList>
            <person name="Murdoch R.W."/>
            <person name="Gemler B."/>
            <person name="Heater B.S."/>
        </authorList>
    </citation>
    <scope>NUCLEOTIDE SEQUENCE [LARGE SCALE GENOMIC DNA]</scope>
    <source>
        <strain evidence="10 11">4059</strain>
    </source>
</reference>
<dbReference type="SUPFAM" id="SSF55347">
    <property type="entry name" value="Glyceraldehyde-3-phosphate dehydrogenase-like, C-terminal domain"/>
    <property type="match status" value="1"/>
</dbReference>
<evidence type="ECO:0000256" key="2">
    <source>
        <dbReference type="ARBA" id="ARBA00001946"/>
    </source>
</evidence>
<comment type="caution">
    <text evidence="10">The sequence shown here is derived from an EMBL/GenBank/DDBJ whole genome shotgun (WGS) entry which is preliminary data.</text>
</comment>
<dbReference type="PANTHER" id="PTHR30525">
    <property type="entry name" value="1-DEOXY-D-XYLULOSE 5-PHOSPHATE REDUCTOISOMERASE"/>
    <property type="match status" value="1"/>
</dbReference>
<gene>
    <name evidence="10" type="ORF">BTTOUR_01790</name>
</gene>
<comment type="cofactor">
    <cofactor evidence="2">
        <name>Mg(2+)</name>
        <dbReference type="ChEBI" id="CHEBI:18420"/>
    </cofactor>
</comment>
<keyword evidence="7" id="KW-0560">Oxidoreductase</keyword>
<proteinExistence type="inferred from homology"/>
<dbReference type="Proteomes" id="UP001272716">
    <property type="component" value="Unassembled WGS sequence"/>
</dbReference>
<evidence type="ECO:0000256" key="5">
    <source>
        <dbReference type="ARBA" id="ARBA00012366"/>
    </source>
</evidence>
<dbReference type="AlphaFoldDB" id="A0ABD5HRM2"/>
<dbReference type="EC" id="1.1.1.267" evidence="5"/>
<accession>A0ABD5HRM2</accession>
<sequence length="89" mass="9924">MTDLAKRNGCCLIPVDSEHSAIFQCLNGENTQEIQRLIITASGGAFRDKTREEMEILQAKDALKHPNWLMGAKLTIDSATLMNKGFEIM</sequence>
<evidence type="ECO:0000256" key="7">
    <source>
        <dbReference type="ARBA" id="ARBA00023002"/>
    </source>
</evidence>
<protein>
    <recommendedName>
        <fullName evidence="5">1-deoxy-D-xylulose-5-phosphate reductoisomerase</fullName>
        <ecNumber evidence="5">1.1.1.267</ecNumber>
    </recommendedName>
</protein>
<dbReference type="GO" id="GO:0046872">
    <property type="term" value="F:metal ion binding"/>
    <property type="evidence" value="ECO:0007669"/>
    <property type="project" value="UniProtKB-KW"/>
</dbReference>
<evidence type="ECO:0000256" key="3">
    <source>
        <dbReference type="ARBA" id="ARBA00005094"/>
    </source>
</evidence>
<comment type="catalytic activity">
    <reaction evidence="8">
        <text>2-C-methyl-D-erythritol 4-phosphate + NADP(+) = 1-deoxy-D-xylulose 5-phosphate + NADPH + H(+)</text>
        <dbReference type="Rhea" id="RHEA:13717"/>
        <dbReference type="ChEBI" id="CHEBI:15378"/>
        <dbReference type="ChEBI" id="CHEBI:57783"/>
        <dbReference type="ChEBI" id="CHEBI:57792"/>
        <dbReference type="ChEBI" id="CHEBI:58262"/>
        <dbReference type="ChEBI" id="CHEBI:58349"/>
        <dbReference type="EC" id="1.1.1.267"/>
    </reaction>
    <physiologicalReaction direction="right-to-left" evidence="8">
        <dbReference type="Rhea" id="RHEA:13719"/>
    </physiologicalReaction>
</comment>
<evidence type="ECO:0000256" key="6">
    <source>
        <dbReference type="ARBA" id="ARBA00022723"/>
    </source>
</evidence>
<evidence type="ECO:0000256" key="1">
    <source>
        <dbReference type="ARBA" id="ARBA00001936"/>
    </source>
</evidence>
<organism evidence="10 11">
    <name type="scientific">Bacillus thuringiensis serovar toumanoffi</name>
    <dbReference type="NCBI Taxonomy" id="180862"/>
    <lineage>
        <taxon>Bacteria</taxon>
        <taxon>Bacillati</taxon>
        <taxon>Bacillota</taxon>
        <taxon>Bacilli</taxon>
        <taxon>Bacillales</taxon>
        <taxon>Bacillaceae</taxon>
        <taxon>Bacillus</taxon>
        <taxon>Bacillus cereus group</taxon>
    </lineage>
</organism>
<evidence type="ECO:0000313" key="10">
    <source>
        <dbReference type="EMBL" id="MDW9207548.1"/>
    </source>
</evidence>
<feature type="domain" description="1-deoxy-D-xylulose 5-phosphate reductoisomerase C-terminal" evidence="9">
    <location>
        <begin position="12"/>
        <end position="89"/>
    </location>
</feature>
<keyword evidence="6" id="KW-0479">Metal-binding</keyword>
<evidence type="ECO:0000256" key="4">
    <source>
        <dbReference type="ARBA" id="ARBA00006825"/>
    </source>
</evidence>
<dbReference type="InterPro" id="IPR013644">
    <property type="entry name" value="DXP_reductoisomerase_C"/>
</dbReference>
<comment type="similarity">
    <text evidence="4">Belongs to the DXR family.</text>
</comment>
<dbReference type="InterPro" id="IPR003821">
    <property type="entry name" value="DXP_reductoisomerase"/>
</dbReference>
<comment type="pathway">
    <text evidence="3">Isoprenoid biosynthesis; isopentenyl diphosphate biosynthesis via DXP pathway; isopentenyl diphosphate from 1-deoxy-D-xylulose 5-phosphate: step 1/6.</text>
</comment>
<dbReference type="PANTHER" id="PTHR30525:SF0">
    <property type="entry name" value="1-DEOXY-D-XYLULOSE 5-PHOSPHATE REDUCTOISOMERASE, CHLOROPLASTIC"/>
    <property type="match status" value="1"/>
</dbReference>
<name>A0ABD5HRM2_BACTU</name>
<evidence type="ECO:0000256" key="8">
    <source>
        <dbReference type="ARBA" id="ARBA00048543"/>
    </source>
</evidence>